<name>A0A239Q305_9RHOB</name>
<proteinExistence type="predicted"/>
<evidence type="ECO:0000313" key="1">
    <source>
        <dbReference type="EMBL" id="SNT76875.1"/>
    </source>
</evidence>
<dbReference type="EMBL" id="FZQB01000034">
    <property type="protein sequence ID" value="SNT76875.1"/>
    <property type="molecule type" value="Genomic_DNA"/>
</dbReference>
<evidence type="ECO:0000313" key="2">
    <source>
        <dbReference type="Proteomes" id="UP000198307"/>
    </source>
</evidence>
<gene>
    <name evidence="1" type="ORF">SAMN05444959_1343</name>
</gene>
<protein>
    <submittedName>
        <fullName evidence="1">Uncharacterized protein</fullName>
    </submittedName>
</protein>
<sequence>MQQKLPYLHQEPPIIAKASVFATSISRPIQDCV</sequence>
<accession>A0A239Q305</accession>
<dbReference type="Proteomes" id="UP000198307">
    <property type="component" value="Unassembled WGS sequence"/>
</dbReference>
<dbReference type="AlphaFoldDB" id="A0A239Q305"/>
<organism evidence="1 2">
    <name type="scientific">Paracoccus seriniphilus</name>
    <dbReference type="NCBI Taxonomy" id="184748"/>
    <lineage>
        <taxon>Bacteria</taxon>
        <taxon>Pseudomonadati</taxon>
        <taxon>Pseudomonadota</taxon>
        <taxon>Alphaproteobacteria</taxon>
        <taxon>Rhodobacterales</taxon>
        <taxon>Paracoccaceae</taxon>
        <taxon>Paracoccus</taxon>
    </lineage>
</organism>
<reference evidence="1 2" key="1">
    <citation type="submission" date="2017-07" db="EMBL/GenBank/DDBJ databases">
        <authorList>
            <person name="Sun Z.S."/>
            <person name="Albrecht U."/>
            <person name="Echele G."/>
            <person name="Lee C.C."/>
        </authorList>
    </citation>
    <scope>NUCLEOTIDE SEQUENCE [LARGE SCALE GENOMIC DNA]</scope>
    <source>
        <strain evidence="1 2">DSM 14827</strain>
    </source>
</reference>
<keyword evidence="2" id="KW-1185">Reference proteome</keyword>